<reference evidence="6" key="1">
    <citation type="submission" date="2021-02" db="EMBL/GenBank/DDBJ databases">
        <authorList>
            <person name="Nowell W R."/>
        </authorList>
    </citation>
    <scope>NUCLEOTIDE SEQUENCE</scope>
</reference>
<dbReference type="Proteomes" id="UP000663872">
    <property type="component" value="Unassembled WGS sequence"/>
</dbReference>
<dbReference type="PROSITE" id="PS00018">
    <property type="entry name" value="EF_HAND_1"/>
    <property type="match status" value="2"/>
</dbReference>
<dbReference type="InterPro" id="IPR011992">
    <property type="entry name" value="EF-hand-dom_pair"/>
</dbReference>
<dbReference type="EMBL" id="CAJNYT010003930">
    <property type="protein sequence ID" value="CAF3619441.1"/>
    <property type="molecule type" value="Genomic_DNA"/>
</dbReference>
<evidence type="ECO:0000256" key="3">
    <source>
        <dbReference type="SAM" id="Coils"/>
    </source>
</evidence>
<keyword evidence="3" id="KW-0175">Coiled coil</keyword>
<feature type="compositionally biased region" description="Polar residues" evidence="4">
    <location>
        <begin position="528"/>
        <end position="540"/>
    </location>
</feature>
<comment type="caution">
    <text evidence="6">The sequence shown here is derived from an EMBL/GenBank/DDBJ whole genome shotgun (WGS) entry which is preliminary data.</text>
</comment>
<dbReference type="Pfam" id="PF00400">
    <property type="entry name" value="WD40"/>
    <property type="match status" value="2"/>
</dbReference>
<dbReference type="Gene3D" id="2.130.10.10">
    <property type="entry name" value="YVTN repeat-like/Quinoprotein amine dehydrogenase"/>
    <property type="match status" value="2"/>
</dbReference>
<gene>
    <name evidence="6" type="ORF">GRG538_LOCUS23598</name>
</gene>
<name>A0A818PE76_9BILA</name>
<evidence type="ECO:0000256" key="4">
    <source>
        <dbReference type="SAM" id="MobiDB-lite"/>
    </source>
</evidence>
<dbReference type="GO" id="GO:0005509">
    <property type="term" value="F:calcium ion binding"/>
    <property type="evidence" value="ECO:0007669"/>
    <property type="project" value="InterPro"/>
</dbReference>
<protein>
    <recommendedName>
        <fullName evidence="5">EF-hand domain-containing protein</fullName>
    </recommendedName>
</protein>
<dbReference type="Gene3D" id="1.10.238.10">
    <property type="entry name" value="EF-hand"/>
    <property type="match status" value="1"/>
</dbReference>
<dbReference type="InterPro" id="IPR036322">
    <property type="entry name" value="WD40_repeat_dom_sf"/>
</dbReference>
<feature type="compositionally biased region" description="Polar residues" evidence="4">
    <location>
        <begin position="560"/>
        <end position="571"/>
    </location>
</feature>
<dbReference type="AlphaFoldDB" id="A0A818PE76"/>
<evidence type="ECO:0000256" key="2">
    <source>
        <dbReference type="ARBA" id="ARBA00022837"/>
    </source>
</evidence>
<proteinExistence type="predicted"/>
<keyword evidence="1" id="KW-0677">Repeat</keyword>
<feature type="region of interest" description="Disordered" evidence="4">
    <location>
        <begin position="507"/>
        <end position="584"/>
    </location>
</feature>
<dbReference type="InterPro" id="IPR002048">
    <property type="entry name" value="EF_hand_dom"/>
</dbReference>
<dbReference type="InterPro" id="IPR051242">
    <property type="entry name" value="WD-EF-hand_domain"/>
</dbReference>
<evidence type="ECO:0000313" key="7">
    <source>
        <dbReference type="Proteomes" id="UP000663872"/>
    </source>
</evidence>
<dbReference type="SUPFAM" id="SSF50978">
    <property type="entry name" value="WD40 repeat-like"/>
    <property type="match status" value="1"/>
</dbReference>
<dbReference type="InterPro" id="IPR018247">
    <property type="entry name" value="EF_Hand_1_Ca_BS"/>
</dbReference>
<dbReference type="InterPro" id="IPR001680">
    <property type="entry name" value="WD40_rpt"/>
</dbReference>
<dbReference type="PROSITE" id="PS50222">
    <property type="entry name" value="EF_HAND_2"/>
    <property type="match status" value="1"/>
</dbReference>
<dbReference type="PANTHER" id="PTHR44324">
    <property type="entry name" value="WD40 REPEAT DOMAIN 95"/>
    <property type="match status" value="1"/>
</dbReference>
<feature type="domain" description="EF-hand" evidence="5">
    <location>
        <begin position="164"/>
        <end position="186"/>
    </location>
</feature>
<evidence type="ECO:0000256" key="1">
    <source>
        <dbReference type="ARBA" id="ARBA00022737"/>
    </source>
</evidence>
<feature type="coiled-coil region" evidence="3">
    <location>
        <begin position="303"/>
        <end position="330"/>
    </location>
</feature>
<dbReference type="PANTHER" id="PTHR44324:SF4">
    <property type="entry name" value="WD40 REPEAT DOMAIN 95"/>
    <property type="match status" value="1"/>
</dbReference>
<accession>A0A818PE76</accession>
<sequence>MTEQNIFNNWIQRPSSAHGNLLSHPCYQSSLLDDGHAPGTVDEWRKSLSSNKPQLRMSNINRNAEDYDQNLEIKSYFQSFKNLRRLTIANPTNIQQYEVILLKRAKSYALVGLKGELKPKKQEDPREIEIEDNRNLPIEERFNINALQTLKYAFAQNLTKEDSDIDGSGQMTLDEFTRILKRCIGSQRGIDELIENLFYKIDYNAEQIITWDELCTFLQLNFNEKADSEYHAKEISFLIPARLLKTPHRYPCSTIVLSPDNQYLALGSDGTISVWTQNGDFKIAKSVAATAGIDQTLTARERLEKATAGIDQTLTARERLEKRKDQQTRSQPKWITDCQIIPEFNKVAVSTGDREIQFWDQTYCFSTSREVQTNDLPCTQICSLDSVPIKLNYGITTPDELLLVYGDTDGCVNILIFLAAREIFRLLTTLERRKGIPTVNFDRFLDSYKCDYVRWQVHREWIELIYYDARLNQVISCSNDQNSAVVIGCLRASASSEIQLTENGFAELKTSQTRPTDPKVGSRKRRGTMSTGSYSLNSVDVNEEATLPAMTNNRNKRDSTTSYLTHSSSQDTHSKKAAGQDTRTDVITTTSRSISRRQPIVRAAQMRCDADQTVFKIHKGVKTFDLCTAKNVLVTGGMDRVVRLWNPYLPARPVARLRGHNAPVFLVKIAVEDDRLFSISADKTVLVSLVCDLF</sequence>
<evidence type="ECO:0000259" key="5">
    <source>
        <dbReference type="PROSITE" id="PS50222"/>
    </source>
</evidence>
<evidence type="ECO:0000313" key="6">
    <source>
        <dbReference type="EMBL" id="CAF3619441.1"/>
    </source>
</evidence>
<dbReference type="SUPFAM" id="SSF47473">
    <property type="entry name" value="EF-hand"/>
    <property type="match status" value="1"/>
</dbReference>
<keyword evidence="2" id="KW-0106">Calcium</keyword>
<dbReference type="InterPro" id="IPR015943">
    <property type="entry name" value="WD40/YVTN_repeat-like_dom_sf"/>
</dbReference>
<organism evidence="6 7">
    <name type="scientific">Rotaria socialis</name>
    <dbReference type="NCBI Taxonomy" id="392032"/>
    <lineage>
        <taxon>Eukaryota</taxon>
        <taxon>Metazoa</taxon>
        <taxon>Spiralia</taxon>
        <taxon>Gnathifera</taxon>
        <taxon>Rotifera</taxon>
        <taxon>Eurotatoria</taxon>
        <taxon>Bdelloidea</taxon>
        <taxon>Philodinida</taxon>
        <taxon>Philodinidae</taxon>
        <taxon>Rotaria</taxon>
    </lineage>
</organism>
<dbReference type="SMART" id="SM00320">
    <property type="entry name" value="WD40"/>
    <property type="match status" value="4"/>
</dbReference>